<name>E2GLZ6_9CAUD</name>
<accession>E2GLZ6</accession>
<reference evidence="1 2" key="1">
    <citation type="journal article" date="2012" name="Gene">
        <title>Bioinformatic analysis of the Acinetobacter baumannii phage AB1 genome.</title>
        <authorList>
            <person name="Li P."/>
            <person name="Chen B."/>
            <person name="Song Z."/>
            <person name="Song Y."/>
            <person name="Yang Y."/>
            <person name="Ma P."/>
            <person name="Wang H."/>
            <person name="Ying J."/>
            <person name="Ren P."/>
            <person name="Yang L."/>
            <person name="Gao G."/>
            <person name="Jin S."/>
            <person name="Bao Q."/>
            <person name="Yang H."/>
        </authorList>
    </citation>
    <scope>NUCLEOTIDE SEQUENCE [LARGE SCALE GENOMIC DNA]</scope>
    <source>
        <strain evidence="1">AB1</strain>
    </source>
</reference>
<proteinExistence type="predicted"/>
<organism evidence="1 2">
    <name type="scientific">Acinetobacter phage AB1</name>
    <dbReference type="NCBI Taxonomy" id="889876"/>
    <lineage>
        <taxon>Viruses</taxon>
        <taxon>Duplodnaviria</taxon>
        <taxon>Heunggongvirae</taxon>
        <taxon>Uroviricota</taxon>
        <taxon>Caudoviricetes</taxon>
        <taxon>Obolenskvirus</taxon>
        <taxon>Obolenskvirus AB1</taxon>
    </lineage>
</organism>
<gene>
    <name evidence="1" type="ORF">AB1-58</name>
</gene>
<evidence type="ECO:0000313" key="1">
    <source>
        <dbReference type="EMBL" id="ADO14429.1"/>
    </source>
</evidence>
<dbReference type="EMBL" id="HM368260">
    <property type="protein sequence ID" value="ADO14429.1"/>
    <property type="molecule type" value="Genomic_DNA"/>
</dbReference>
<dbReference type="Proteomes" id="UP000007045">
    <property type="component" value="Segment"/>
</dbReference>
<evidence type="ECO:0000313" key="2">
    <source>
        <dbReference type="Proteomes" id="UP000007045"/>
    </source>
</evidence>
<protein>
    <submittedName>
        <fullName evidence="1">AB1gp58</fullName>
    </submittedName>
</protein>
<keyword evidence="2" id="KW-1185">Reference proteome</keyword>
<sequence>MKSIEDKIKDQEDRKKFLGSILKSTVDDMQKPKRKTTKKQVKESRDCLLNEILSELRNKKRSIPKDWEKGFMSAMSVIEGFKE</sequence>